<evidence type="ECO:0000256" key="2">
    <source>
        <dbReference type="ARBA" id="ARBA00023015"/>
    </source>
</evidence>
<keyword evidence="5 6" id="KW-0804">Transcription</keyword>
<feature type="domain" description="RNA polymerase sigma-70 region 2" evidence="7">
    <location>
        <begin position="14"/>
        <end position="78"/>
    </location>
</feature>
<dbReference type="Gene3D" id="1.10.10.10">
    <property type="entry name" value="Winged helix-like DNA-binding domain superfamily/Winged helix DNA-binding domain"/>
    <property type="match status" value="1"/>
</dbReference>
<evidence type="ECO:0000259" key="7">
    <source>
        <dbReference type="Pfam" id="PF04542"/>
    </source>
</evidence>
<gene>
    <name evidence="8" type="ORF">PSU93_05355</name>
</gene>
<dbReference type="NCBIfam" id="TIGR02943">
    <property type="entry name" value="Sig70_famx1"/>
    <property type="match status" value="1"/>
</dbReference>
<keyword evidence="4 6" id="KW-0238">DNA-binding</keyword>
<protein>
    <recommendedName>
        <fullName evidence="6">RNA polymerase sigma factor</fullName>
    </recommendedName>
</protein>
<keyword evidence="9" id="KW-1185">Reference proteome</keyword>
<dbReference type="Proteomes" id="UP001160519">
    <property type="component" value="Unassembled WGS sequence"/>
</dbReference>
<comment type="caution">
    <text evidence="8">The sequence shown here is derived from an EMBL/GenBank/DDBJ whole genome shotgun (WGS) entry which is preliminary data.</text>
</comment>
<dbReference type="GO" id="GO:0016987">
    <property type="term" value="F:sigma factor activity"/>
    <property type="evidence" value="ECO:0007669"/>
    <property type="project" value="UniProtKB-KW"/>
</dbReference>
<dbReference type="GO" id="GO:0003677">
    <property type="term" value="F:DNA binding"/>
    <property type="evidence" value="ECO:0007669"/>
    <property type="project" value="UniProtKB-KW"/>
</dbReference>
<evidence type="ECO:0000256" key="5">
    <source>
        <dbReference type="ARBA" id="ARBA00023163"/>
    </source>
</evidence>
<dbReference type="Pfam" id="PF04542">
    <property type="entry name" value="Sigma70_r2"/>
    <property type="match status" value="1"/>
</dbReference>
<dbReference type="InterPro" id="IPR000838">
    <property type="entry name" value="RNA_pol_sigma70_ECF_CS"/>
</dbReference>
<dbReference type="GO" id="GO:0006352">
    <property type="term" value="P:DNA-templated transcription initiation"/>
    <property type="evidence" value="ECO:0007669"/>
    <property type="project" value="InterPro"/>
</dbReference>
<dbReference type="NCBIfam" id="TIGR02937">
    <property type="entry name" value="sigma70-ECF"/>
    <property type="match status" value="1"/>
</dbReference>
<proteinExistence type="inferred from homology"/>
<dbReference type="InterPro" id="IPR013324">
    <property type="entry name" value="RNA_pol_sigma_r3/r4-like"/>
</dbReference>
<keyword evidence="3 6" id="KW-0731">Sigma factor</keyword>
<keyword evidence="2 6" id="KW-0805">Transcription regulation</keyword>
<evidence type="ECO:0000256" key="6">
    <source>
        <dbReference type="RuleBase" id="RU000716"/>
    </source>
</evidence>
<evidence type="ECO:0000256" key="3">
    <source>
        <dbReference type="ARBA" id="ARBA00023082"/>
    </source>
</evidence>
<dbReference type="Gene3D" id="1.10.1740.10">
    <property type="match status" value="1"/>
</dbReference>
<evidence type="ECO:0000256" key="1">
    <source>
        <dbReference type="ARBA" id="ARBA00010641"/>
    </source>
</evidence>
<dbReference type="PROSITE" id="PS01063">
    <property type="entry name" value="SIGMA70_ECF"/>
    <property type="match status" value="1"/>
</dbReference>
<organism evidence="8 9">
    <name type="scientific">Candidatus Methylobacter titanis</name>
    <dbReference type="NCBI Taxonomy" id="3053457"/>
    <lineage>
        <taxon>Bacteria</taxon>
        <taxon>Pseudomonadati</taxon>
        <taxon>Pseudomonadota</taxon>
        <taxon>Gammaproteobacteria</taxon>
        <taxon>Methylococcales</taxon>
        <taxon>Methylococcaceae</taxon>
        <taxon>Methylobacter</taxon>
    </lineage>
</organism>
<dbReference type="InterPro" id="IPR039425">
    <property type="entry name" value="RNA_pol_sigma-70-like"/>
</dbReference>
<name>A0AA43TP98_9GAMM</name>
<dbReference type="SUPFAM" id="SSF88946">
    <property type="entry name" value="Sigma2 domain of RNA polymerase sigma factors"/>
    <property type="match status" value="1"/>
</dbReference>
<dbReference type="PANTHER" id="PTHR43133">
    <property type="entry name" value="RNA POLYMERASE ECF-TYPE SIGMA FACTO"/>
    <property type="match status" value="1"/>
</dbReference>
<dbReference type="AlphaFoldDB" id="A0AA43TP98"/>
<dbReference type="InterPro" id="IPR007627">
    <property type="entry name" value="RNA_pol_sigma70_r2"/>
</dbReference>
<dbReference type="InterPro" id="IPR013325">
    <property type="entry name" value="RNA_pol_sigma_r2"/>
</dbReference>
<evidence type="ECO:0000313" key="9">
    <source>
        <dbReference type="Proteomes" id="UP001160519"/>
    </source>
</evidence>
<dbReference type="PANTHER" id="PTHR43133:SF8">
    <property type="entry name" value="RNA POLYMERASE SIGMA FACTOR HI_1459-RELATED"/>
    <property type="match status" value="1"/>
</dbReference>
<dbReference type="InterPro" id="IPR014284">
    <property type="entry name" value="RNA_pol_sigma-70_dom"/>
</dbReference>
<evidence type="ECO:0000313" key="8">
    <source>
        <dbReference type="EMBL" id="MDI1230560.1"/>
    </source>
</evidence>
<dbReference type="EMBL" id="JAQSDF010000010">
    <property type="protein sequence ID" value="MDI1230560.1"/>
    <property type="molecule type" value="Genomic_DNA"/>
</dbReference>
<dbReference type="InterPro" id="IPR014289">
    <property type="entry name" value="RNA_pol_sigma-24-rel"/>
</dbReference>
<dbReference type="InterPro" id="IPR036388">
    <property type="entry name" value="WH-like_DNA-bd_sf"/>
</dbReference>
<evidence type="ECO:0000256" key="4">
    <source>
        <dbReference type="ARBA" id="ARBA00023125"/>
    </source>
</evidence>
<dbReference type="SUPFAM" id="SSF88659">
    <property type="entry name" value="Sigma3 and sigma4 domains of RNA polymerase sigma factors"/>
    <property type="match status" value="1"/>
</dbReference>
<accession>A0AA43TP98</accession>
<reference evidence="8" key="1">
    <citation type="submission" date="2023-01" db="EMBL/GenBank/DDBJ databases">
        <title>Biogeochemical cycle of methane in antarctic sediments.</title>
        <authorList>
            <person name="Roldan D.M."/>
            <person name="Menes R.J."/>
        </authorList>
    </citation>
    <scope>NUCLEOTIDE SEQUENCE [LARGE SCALE GENOMIC DNA]</scope>
    <source>
        <strain evidence="8">K-2018 MAG008</strain>
    </source>
</reference>
<sequence>MTLSTTPEPETWLHDYGDMLYRYALLRVRSEATAEDLVQDTLLAGLQGFQDFSGQSTVRTWLVGILKHKIIDHFRKNRHETSTFSEADMGDDLLAYQFDQNGNWQVELVEWASPDQSLDNEQFWQVFNDCLSRLPKNMADLFMLRTMNDLSSEDCCKVLGLDSTNQLWVALSRTRMKLRQCLDTRWFTKE</sequence>
<comment type="similarity">
    <text evidence="1 6">Belongs to the sigma-70 factor family. ECF subfamily.</text>
</comment>